<keyword evidence="1" id="KW-0812">Transmembrane</keyword>
<evidence type="ECO:0000313" key="2">
    <source>
        <dbReference type="EMBL" id="KAJ04549.1"/>
    </source>
</evidence>
<keyword evidence="3" id="KW-1185">Reference proteome</keyword>
<proteinExistence type="predicted"/>
<evidence type="ECO:0000313" key="3">
    <source>
        <dbReference type="Proteomes" id="UP000027337"/>
    </source>
</evidence>
<dbReference type="RefSeq" id="WP_037905270.1">
    <property type="nucleotide sequence ID" value="NZ_JEMU01000002.1"/>
</dbReference>
<reference evidence="2 3" key="1">
    <citation type="journal article" date="2014" name="Genome Announc.">
        <title>Draft Genome Sequences of Two Isolates of the Roseobacter Group, Sulfitobacter sp. Strains 3SOLIMAR09 and 1FIGIMAR09, from Harbors of Mallorca Island (Mediterranean Sea).</title>
        <authorList>
            <person name="Mas-Llado M."/>
            <person name="Pina-Villalonga J.M."/>
            <person name="Brunet-Galmes I."/>
            <person name="Nogales B."/>
            <person name="Bosch R."/>
        </authorList>
    </citation>
    <scope>NUCLEOTIDE SEQUENCE [LARGE SCALE GENOMIC DNA]</scope>
    <source>
        <strain evidence="2 3">1FIGIMAR09</strain>
    </source>
</reference>
<sequence length="163" mass="17793">MKITRNTPDQLIIENNPLWLAIFISVFSLVFVGVGLVTIRTEPGTGIAFLLGGLVMGGGFTTAFIRRTQLILDRPRNLVELRRKSLLGYRQRSWDLHDLDQALVETSHSGDTNTYRAALHFSGGMDAGTHPITLVYSSGSGARRAETAINEWLATLDSAPPAA</sequence>
<gene>
    <name evidence="2" type="ORF">PM02_03685</name>
</gene>
<keyword evidence="1" id="KW-1133">Transmembrane helix</keyword>
<protein>
    <submittedName>
        <fullName evidence="2">Uncharacterized protein</fullName>
    </submittedName>
</protein>
<dbReference type="EMBL" id="JEMU01000002">
    <property type="protein sequence ID" value="KAJ04549.1"/>
    <property type="molecule type" value="Genomic_DNA"/>
</dbReference>
<keyword evidence="1" id="KW-0472">Membrane</keyword>
<dbReference type="eggNOG" id="ENOG50334AB">
    <property type="taxonomic scope" value="Bacteria"/>
</dbReference>
<organism evidence="2 3">
    <name type="scientific">Sulfitobacter mediterraneus</name>
    <dbReference type="NCBI Taxonomy" id="83219"/>
    <lineage>
        <taxon>Bacteria</taxon>
        <taxon>Pseudomonadati</taxon>
        <taxon>Pseudomonadota</taxon>
        <taxon>Alphaproteobacteria</taxon>
        <taxon>Rhodobacterales</taxon>
        <taxon>Roseobacteraceae</taxon>
        <taxon>Sulfitobacter</taxon>
    </lineage>
</organism>
<accession>A0A061SX34</accession>
<dbReference type="STRING" id="83219.PM02_03685"/>
<dbReference type="Proteomes" id="UP000027337">
    <property type="component" value="Unassembled WGS sequence"/>
</dbReference>
<evidence type="ECO:0000256" key="1">
    <source>
        <dbReference type="SAM" id="Phobius"/>
    </source>
</evidence>
<feature type="transmembrane region" description="Helical" evidence="1">
    <location>
        <begin position="20"/>
        <end position="39"/>
    </location>
</feature>
<name>A0A061SX34_9RHOB</name>
<feature type="transmembrane region" description="Helical" evidence="1">
    <location>
        <begin position="45"/>
        <end position="65"/>
    </location>
</feature>
<comment type="caution">
    <text evidence="2">The sequence shown here is derived from an EMBL/GenBank/DDBJ whole genome shotgun (WGS) entry which is preliminary data.</text>
</comment>
<dbReference type="AlphaFoldDB" id="A0A061SX34"/>